<feature type="transmembrane region" description="Helical" evidence="1">
    <location>
        <begin position="158"/>
        <end position="177"/>
    </location>
</feature>
<keyword evidence="3" id="KW-1185">Reference proteome</keyword>
<feature type="transmembrane region" description="Helical" evidence="1">
    <location>
        <begin position="126"/>
        <end position="146"/>
    </location>
</feature>
<dbReference type="HOGENOM" id="CLU_1509665_0_0_12"/>
<dbReference type="AlphaFoldDB" id="H9ULZ5"/>
<organism evidence="2 3">
    <name type="scientific">Spirochaeta africana (strain ATCC 700263 / DSM 8902 / Z-7692)</name>
    <dbReference type="NCBI Taxonomy" id="889378"/>
    <lineage>
        <taxon>Bacteria</taxon>
        <taxon>Pseudomonadati</taxon>
        <taxon>Spirochaetota</taxon>
        <taxon>Spirochaetia</taxon>
        <taxon>Spirochaetales</taxon>
        <taxon>Spirochaetaceae</taxon>
        <taxon>Spirochaeta</taxon>
    </lineage>
</organism>
<gene>
    <name evidence="2" type="ordered locus">Spiaf_2508</name>
</gene>
<keyword evidence="1" id="KW-0812">Transmembrane</keyword>
<dbReference type="EMBL" id="CP003282">
    <property type="protein sequence ID" value="AFG38538.1"/>
    <property type="molecule type" value="Genomic_DNA"/>
</dbReference>
<sequence length="178" mass="20571">MEAKLYHAWIAILLSLLVGYTGRITFEVYTSLSAAIHFLTVLSWYAIGCTIAAYIIHGSHEITVNKWYKVGDRDRVNIQEGTGEYTESDIETQEGAAMLSFPVLLLSIHFQLLFPKFTIPLTPFDNFNRVLFFVALLFILQLYCVLLKKFSFLEYVRFLAYILPAFQIMQIVFSWLFS</sequence>
<keyword evidence="1" id="KW-0472">Membrane</keyword>
<feature type="transmembrane region" description="Helical" evidence="1">
    <location>
        <begin position="32"/>
        <end position="56"/>
    </location>
</feature>
<feature type="transmembrane region" description="Helical" evidence="1">
    <location>
        <begin position="7"/>
        <end position="26"/>
    </location>
</feature>
<protein>
    <submittedName>
        <fullName evidence="2">Uncharacterized protein</fullName>
    </submittedName>
</protein>
<dbReference type="KEGG" id="sfc:Spiaf_2508"/>
<dbReference type="PATRIC" id="fig|889378.3.peg.2484"/>
<evidence type="ECO:0000256" key="1">
    <source>
        <dbReference type="SAM" id="Phobius"/>
    </source>
</evidence>
<dbReference type="RefSeq" id="WP_014456520.1">
    <property type="nucleotide sequence ID" value="NC_017098.1"/>
</dbReference>
<accession>H9ULZ5</accession>
<name>H9ULZ5_SPIAZ</name>
<evidence type="ECO:0000313" key="3">
    <source>
        <dbReference type="Proteomes" id="UP000007383"/>
    </source>
</evidence>
<reference evidence="3" key="1">
    <citation type="journal article" date="2013" name="Stand. Genomic Sci.">
        <title>Complete genome sequence of the halophilic bacterium Spirochaeta africana type strain (Z-7692(T)) from the alkaline Lake Magadi in the East African Rift.</title>
        <authorList>
            <person name="Liolos K."/>
            <person name="Abt B."/>
            <person name="Scheuner C."/>
            <person name="Teshima H."/>
            <person name="Held B."/>
            <person name="Lapidus A."/>
            <person name="Nolan M."/>
            <person name="Lucas S."/>
            <person name="Deshpande S."/>
            <person name="Cheng J.F."/>
            <person name="Tapia R."/>
            <person name="Goodwin L.A."/>
            <person name="Pitluck S."/>
            <person name="Pagani I."/>
            <person name="Ivanova N."/>
            <person name="Mavromatis K."/>
            <person name="Mikhailova N."/>
            <person name="Huntemann M."/>
            <person name="Pati A."/>
            <person name="Chen A."/>
            <person name="Palaniappan K."/>
            <person name="Land M."/>
            <person name="Rohde M."/>
            <person name="Tindall B.J."/>
            <person name="Detter J.C."/>
            <person name="Goker M."/>
            <person name="Bristow J."/>
            <person name="Eisen J.A."/>
            <person name="Markowitz V."/>
            <person name="Hugenholtz P."/>
            <person name="Woyke T."/>
            <person name="Klenk H.P."/>
            <person name="Kyrpides N.C."/>
        </authorList>
    </citation>
    <scope>NUCLEOTIDE SEQUENCE</scope>
    <source>
        <strain evidence="3">ATCC 700263 / DSM 8902 / Z-7692</strain>
    </source>
</reference>
<proteinExistence type="predicted"/>
<dbReference type="Proteomes" id="UP000007383">
    <property type="component" value="Chromosome"/>
</dbReference>
<keyword evidence="1" id="KW-1133">Transmembrane helix</keyword>
<feature type="transmembrane region" description="Helical" evidence="1">
    <location>
        <begin position="96"/>
        <end position="114"/>
    </location>
</feature>
<dbReference type="STRING" id="889378.Spiaf_2508"/>
<evidence type="ECO:0000313" key="2">
    <source>
        <dbReference type="EMBL" id="AFG38538.1"/>
    </source>
</evidence>